<sequence length="293" mass="31485">MTLIDNNKYLIIGDLLSNLPTHQATGGSAGNTIGALAALGAATGFIGKVGNDEKGAFYLKSLKKQGTEAHLLLSSDLPTGVASTFVSADGERTFATYLGAAATLRAEELSLDMFKGYAYLFIEGYLVQDHDLILHAIELAKEAGLQICLDLASYNIVKEDLSFFTLLINKYVDILFANEEEAKAFTGKQADEAIEFIAQMCSIAVIKLGARGSIIRKGSEQLHVPACNVEKVVDTTGAGDYFAAGFLYGLTSGYALERCAQIGSVLSQAVIQVIGAELKTRKWNEIRKQIEKL</sequence>
<accession>J9F443</accession>
<dbReference type="InterPro" id="IPR002173">
    <property type="entry name" value="Carboh/pur_kinase_PfkB_CS"/>
</dbReference>
<comment type="similarity">
    <text evidence="1">Belongs to the carbohydrate kinase PfkB family.</text>
</comment>
<proteinExistence type="inferred from homology"/>
<protein>
    <submittedName>
        <fullName evidence="5">PfkB family carbohydrate kinase</fullName>
    </submittedName>
</protein>
<comment type="caution">
    <text evidence="5">The sequence shown here is derived from an EMBL/GenBank/DDBJ whole genome shotgun (WGS) entry which is preliminary data.</text>
</comment>
<dbReference type="Pfam" id="PF00294">
    <property type="entry name" value="PfkB"/>
    <property type="match status" value="1"/>
</dbReference>
<gene>
    <name evidence="5" type="ORF">EVA_22223</name>
</gene>
<dbReference type="AlphaFoldDB" id="J9F443"/>
<dbReference type="InterPro" id="IPR029056">
    <property type="entry name" value="Ribokinase-like"/>
</dbReference>
<dbReference type="PANTHER" id="PTHR43320:SF3">
    <property type="entry name" value="CARBOHYDRATE KINASE PFKB DOMAIN-CONTAINING PROTEIN"/>
    <property type="match status" value="1"/>
</dbReference>
<dbReference type="EMBL" id="AMCI01009344">
    <property type="protein sequence ID" value="EJW89671.1"/>
    <property type="molecule type" value="Genomic_DNA"/>
</dbReference>
<dbReference type="PANTHER" id="PTHR43320">
    <property type="entry name" value="SUGAR KINASE"/>
    <property type="match status" value="1"/>
</dbReference>
<keyword evidence="3 5" id="KW-0418">Kinase</keyword>
<evidence type="ECO:0000256" key="2">
    <source>
        <dbReference type="ARBA" id="ARBA00022679"/>
    </source>
</evidence>
<organism evidence="5">
    <name type="scientific">gut metagenome</name>
    <dbReference type="NCBI Taxonomy" id="749906"/>
    <lineage>
        <taxon>unclassified sequences</taxon>
        <taxon>metagenomes</taxon>
        <taxon>organismal metagenomes</taxon>
    </lineage>
</organism>
<evidence type="ECO:0000313" key="5">
    <source>
        <dbReference type="EMBL" id="EJW89671.1"/>
    </source>
</evidence>
<evidence type="ECO:0000256" key="3">
    <source>
        <dbReference type="ARBA" id="ARBA00022777"/>
    </source>
</evidence>
<dbReference type="InterPro" id="IPR052700">
    <property type="entry name" value="Carb_kinase_PfkB-like"/>
</dbReference>
<dbReference type="CDD" id="cd01168">
    <property type="entry name" value="adenosine_kinase"/>
    <property type="match status" value="1"/>
</dbReference>
<feature type="domain" description="Carbohydrate kinase PfkB" evidence="4">
    <location>
        <begin position="22"/>
        <end position="278"/>
    </location>
</feature>
<dbReference type="Gene3D" id="3.40.1190.20">
    <property type="match status" value="1"/>
</dbReference>
<evidence type="ECO:0000259" key="4">
    <source>
        <dbReference type="Pfam" id="PF00294"/>
    </source>
</evidence>
<reference evidence="5" key="1">
    <citation type="journal article" date="2012" name="PLoS ONE">
        <title>Gene sets for utilization of primary and secondary nutrition supplies in the distal gut of endangered iberian lynx.</title>
        <authorList>
            <person name="Alcaide M."/>
            <person name="Messina E."/>
            <person name="Richter M."/>
            <person name="Bargiela R."/>
            <person name="Peplies J."/>
            <person name="Huws S.A."/>
            <person name="Newbold C.J."/>
            <person name="Golyshin P.N."/>
            <person name="Simon M.A."/>
            <person name="Lopez G."/>
            <person name="Yakimov M.M."/>
            <person name="Ferrer M."/>
        </authorList>
    </citation>
    <scope>NUCLEOTIDE SEQUENCE</scope>
</reference>
<dbReference type="PROSITE" id="PS00584">
    <property type="entry name" value="PFKB_KINASES_2"/>
    <property type="match status" value="1"/>
</dbReference>
<dbReference type="GO" id="GO:0016301">
    <property type="term" value="F:kinase activity"/>
    <property type="evidence" value="ECO:0007669"/>
    <property type="project" value="UniProtKB-KW"/>
</dbReference>
<dbReference type="InterPro" id="IPR011611">
    <property type="entry name" value="PfkB_dom"/>
</dbReference>
<evidence type="ECO:0000256" key="1">
    <source>
        <dbReference type="ARBA" id="ARBA00010688"/>
    </source>
</evidence>
<name>J9F443_9ZZZZ</name>
<dbReference type="SUPFAM" id="SSF53613">
    <property type="entry name" value="Ribokinase-like"/>
    <property type="match status" value="1"/>
</dbReference>
<keyword evidence="2" id="KW-0808">Transferase</keyword>